<accession>A0A8K1FRF2</accession>
<organism evidence="1 2">
    <name type="scientific">Pythium oligandrum</name>
    <name type="common">Mycoparasitic fungus</name>
    <dbReference type="NCBI Taxonomy" id="41045"/>
    <lineage>
        <taxon>Eukaryota</taxon>
        <taxon>Sar</taxon>
        <taxon>Stramenopiles</taxon>
        <taxon>Oomycota</taxon>
        <taxon>Peronosporomycetes</taxon>
        <taxon>Pythiales</taxon>
        <taxon>Pythiaceae</taxon>
        <taxon>Pythium</taxon>
    </lineage>
</organism>
<comment type="caution">
    <text evidence="1">The sequence shown here is derived from an EMBL/GenBank/DDBJ whole genome shotgun (WGS) entry which is preliminary data.</text>
</comment>
<proteinExistence type="predicted"/>
<name>A0A8K1FRF2_PYTOL</name>
<dbReference type="EMBL" id="SPLM01000001">
    <property type="protein sequence ID" value="TMW68942.1"/>
    <property type="molecule type" value="Genomic_DNA"/>
</dbReference>
<dbReference type="Proteomes" id="UP000794436">
    <property type="component" value="Unassembled WGS sequence"/>
</dbReference>
<dbReference type="OrthoDB" id="119576at2759"/>
<evidence type="ECO:0000313" key="2">
    <source>
        <dbReference type="Proteomes" id="UP000794436"/>
    </source>
</evidence>
<dbReference type="AlphaFoldDB" id="A0A8K1FRF2"/>
<reference evidence="1" key="1">
    <citation type="submission" date="2019-03" db="EMBL/GenBank/DDBJ databases">
        <title>Long read genome sequence of the mycoparasitic Pythium oligandrum ATCC 38472 isolated from sugarbeet rhizosphere.</title>
        <authorList>
            <person name="Gaulin E."/>
        </authorList>
    </citation>
    <scope>NUCLEOTIDE SEQUENCE</scope>
    <source>
        <strain evidence="1">ATCC 38472_TT</strain>
    </source>
</reference>
<evidence type="ECO:0000313" key="1">
    <source>
        <dbReference type="EMBL" id="TMW68942.1"/>
    </source>
</evidence>
<keyword evidence="2" id="KW-1185">Reference proteome</keyword>
<sequence>MTRVPSRRLSKSCKNIRKYGERLQLRRRQRGAELSLTDDLDRLREQLSAVDRHLTLLDSISITMRQNAETSAMNMIKTYFHHMQRGFDSETAYDRDVTRPFICAMLTEDVKCQDFSGRNFFFEQWEFITKAHESVTMTNDLLMPLPVAIDDDSDVYIIKACGATSCRITRDALTKFFPHILRDEELVQWLIGKEYSYGYTMVLHVNTDGRVYQFESSIDLTAGLFSLMQDPQTTIKMVQSSKWTKGGNLSGFHPEVQECQYDIPNSVLS</sequence>
<protein>
    <submittedName>
        <fullName evidence="1">Uncharacterized protein</fullName>
    </submittedName>
</protein>
<gene>
    <name evidence="1" type="ORF">Poli38472_001098</name>
</gene>